<gene>
    <name evidence="6" type="ORF">MEA186_27875</name>
</gene>
<dbReference type="SUPFAM" id="SSF53850">
    <property type="entry name" value="Periplasmic binding protein-like II"/>
    <property type="match status" value="1"/>
</dbReference>
<dbReference type="InterPro" id="IPR006311">
    <property type="entry name" value="TAT_signal"/>
</dbReference>
<dbReference type="Pfam" id="PF09084">
    <property type="entry name" value="NMT1"/>
    <property type="match status" value="1"/>
</dbReference>
<protein>
    <submittedName>
        <fullName evidence="6">Taurine ABC transporter periplasmic binding protein</fullName>
    </submittedName>
</protein>
<evidence type="ECO:0000256" key="1">
    <source>
        <dbReference type="ARBA" id="ARBA00004418"/>
    </source>
</evidence>
<dbReference type="Gene3D" id="3.40.190.10">
    <property type="entry name" value="Periplasmic binding protein-like II"/>
    <property type="match status" value="2"/>
</dbReference>
<feature type="signal peptide" evidence="4">
    <location>
        <begin position="1"/>
        <end position="41"/>
    </location>
</feature>
<evidence type="ECO:0000256" key="4">
    <source>
        <dbReference type="SAM" id="SignalP"/>
    </source>
</evidence>
<reference evidence="6 7" key="1">
    <citation type="journal article" date="2012" name="J. Bacteriol.">
        <title>Draft Genome Sequence of Plant Growth-Promoting Rhizobium Mesorhizobium amorphae, Isolated from Zinc-Lead Mine Tailings.</title>
        <authorList>
            <person name="Hao X."/>
            <person name="Lin Y."/>
            <person name="Johnstone L."/>
            <person name="Baltrus D.A."/>
            <person name="Miller S.J."/>
            <person name="Wei G."/>
            <person name="Rensing C."/>
        </authorList>
    </citation>
    <scope>NUCLEOTIDE SEQUENCE [LARGE SCALE GENOMIC DNA]</scope>
    <source>
        <strain evidence="6 7">CCNWGS0123</strain>
    </source>
</reference>
<dbReference type="GO" id="GO:0042918">
    <property type="term" value="P:alkanesulfonate transmembrane transport"/>
    <property type="evidence" value="ECO:0007669"/>
    <property type="project" value="TreeGrafter"/>
</dbReference>
<evidence type="ECO:0000313" key="6">
    <source>
        <dbReference type="EMBL" id="EHH07192.1"/>
    </source>
</evidence>
<dbReference type="STRING" id="1082933.A6B35_03955"/>
<dbReference type="InterPro" id="IPR010068">
    <property type="entry name" value="Peri-bd_TauA"/>
</dbReference>
<comment type="similarity">
    <text evidence="2">Belongs to the bacterial solute-binding protein SsuA/TauA family.</text>
</comment>
<proteinExistence type="inferred from homology"/>
<accession>G6YHV5</accession>
<evidence type="ECO:0000256" key="2">
    <source>
        <dbReference type="ARBA" id="ARBA00010742"/>
    </source>
</evidence>
<dbReference type="GO" id="GO:0042597">
    <property type="term" value="C:periplasmic space"/>
    <property type="evidence" value="ECO:0007669"/>
    <property type="project" value="UniProtKB-SubCell"/>
</dbReference>
<comment type="subcellular location">
    <subcellularLocation>
        <location evidence="1">Periplasm</location>
    </subcellularLocation>
</comment>
<dbReference type="AlphaFoldDB" id="G6YHV5"/>
<evidence type="ECO:0000259" key="5">
    <source>
        <dbReference type="SMART" id="SM00062"/>
    </source>
</evidence>
<name>G6YHV5_9HYPH</name>
<dbReference type="SMART" id="SM00062">
    <property type="entry name" value="PBPb"/>
    <property type="match status" value="1"/>
</dbReference>
<dbReference type="CDD" id="cd13560">
    <property type="entry name" value="PBP2_taurine"/>
    <property type="match status" value="1"/>
</dbReference>
<dbReference type="PATRIC" id="fig|1082933.3.peg.5422"/>
<keyword evidence="7" id="KW-1185">Reference proteome</keyword>
<keyword evidence="3 4" id="KW-0732">Signal</keyword>
<feature type="domain" description="Solute-binding protein family 3/N-terminal" evidence="5">
    <location>
        <begin position="45"/>
        <end position="262"/>
    </location>
</feature>
<dbReference type="Proteomes" id="UP000002949">
    <property type="component" value="Unassembled WGS sequence"/>
</dbReference>
<dbReference type="eggNOG" id="COG4521">
    <property type="taxonomic scope" value="Bacteria"/>
</dbReference>
<dbReference type="EMBL" id="AGSN01000190">
    <property type="protein sequence ID" value="EHH07192.1"/>
    <property type="molecule type" value="Genomic_DNA"/>
</dbReference>
<dbReference type="InterPro" id="IPR015168">
    <property type="entry name" value="SsuA/THI5"/>
</dbReference>
<dbReference type="PROSITE" id="PS51318">
    <property type="entry name" value="TAT"/>
    <property type="match status" value="1"/>
</dbReference>
<evidence type="ECO:0000256" key="3">
    <source>
        <dbReference type="ARBA" id="ARBA00022729"/>
    </source>
</evidence>
<sequence>MKRQSGFRFFMEPIMSIISRRIILLSSAALAGAAFLGPAQADDLKITIGYQTVVEPSKVPQADGAYEKATKAAIDWRKFDSGADVLAAVASGSVDIGYVGSSPLAAAASRELPIQTIFVVGLIGESEALVARNGAGIEKIADLAGKKVAVPFVSTTHYSLLAALKHEGVDPKSVEVLNLRPPEIAAAFARGDIDAAYVWDPALGQIKTTGKVVLDSSQVAAWGAPTFDAWIVRTDFAEKHPEAVRDFVKVTGAAYAEFLAKPDAWSVSSPQAAKIAKITGAKLEEVPQLLKGYVFPTLEEQASAKFLGGGTVKAIEAASAFLKEQGKIDAVLPDYSKYVSSKYVSEALASN</sequence>
<organism evidence="6 7">
    <name type="scientific">Mesorhizobium amorphae CCNWGS0123</name>
    <dbReference type="NCBI Taxonomy" id="1082933"/>
    <lineage>
        <taxon>Bacteria</taxon>
        <taxon>Pseudomonadati</taxon>
        <taxon>Pseudomonadota</taxon>
        <taxon>Alphaproteobacteria</taxon>
        <taxon>Hyphomicrobiales</taxon>
        <taxon>Phyllobacteriaceae</taxon>
        <taxon>Mesorhizobium</taxon>
    </lineage>
</organism>
<dbReference type="PANTHER" id="PTHR30024:SF47">
    <property type="entry name" value="TAURINE-BINDING PERIPLASMIC PROTEIN"/>
    <property type="match status" value="1"/>
</dbReference>
<dbReference type="InterPro" id="IPR001638">
    <property type="entry name" value="Solute-binding_3/MltF_N"/>
</dbReference>
<feature type="chain" id="PRO_5003490665" evidence="4">
    <location>
        <begin position="42"/>
        <end position="351"/>
    </location>
</feature>
<evidence type="ECO:0000313" key="7">
    <source>
        <dbReference type="Proteomes" id="UP000002949"/>
    </source>
</evidence>
<dbReference type="NCBIfam" id="TIGR01729">
    <property type="entry name" value="taurine_ABC_bnd"/>
    <property type="match status" value="1"/>
</dbReference>
<dbReference type="PANTHER" id="PTHR30024">
    <property type="entry name" value="ALIPHATIC SULFONATES-BINDING PROTEIN-RELATED"/>
    <property type="match status" value="1"/>
</dbReference>